<evidence type="ECO:0000313" key="3">
    <source>
        <dbReference type="EMBL" id="KAE9522635.1"/>
    </source>
</evidence>
<organism evidence="3 4">
    <name type="scientific">Aphis glycines</name>
    <name type="common">Soybean aphid</name>
    <dbReference type="NCBI Taxonomy" id="307491"/>
    <lineage>
        <taxon>Eukaryota</taxon>
        <taxon>Metazoa</taxon>
        <taxon>Ecdysozoa</taxon>
        <taxon>Arthropoda</taxon>
        <taxon>Hexapoda</taxon>
        <taxon>Insecta</taxon>
        <taxon>Pterygota</taxon>
        <taxon>Neoptera</taxon>
        <taxon>Paraneoptera</taxon>
        <taxon>Hemiptera</taxon>
        <taxon>Sternorrhyncha</taxon>
        <taxon>Aphidomorpha</taxon>
        <taxon>Aphidoidea</taxon>
        <taxon>Aphididae</taxon>
        <taxon>Aphidini</taxon>
        <taxon>Aphis</taxon>
        <taxon>Aphis</taxon>
    </lineage>
</organism>
<dbReference type="Pfam" id="PF14529">
    <property type="entry name" value="Exo_endo_phos_2"/>
    <property type="match status" value="1"/>
</dbReference>
<dbReference type="CDD" id="cd09077">
    <property type="entry name" value="R1-I-EN"/>
    <property type="match status" value="1"/>
</dbReference>
<feature type="region of interest" description="Disordered" evidence="1">
    <location>
        <begin position="164"/>
        <end position="209"/>
    </location>
</feature>
<proteinExistence type="predicted"/>
<dbReference type="InterPro" id="IPR005135">
    <property type="entry name" value="Endo/exonuclease/phosphatase"/>
</dbReference>
<evidence type="ECO:0000256" key="1">
    <source>
        <dbReference type="SAM" id="MobiDB-lite"/>
    </source>
</evidence>
<dbReference type="Proteomes" id="UP000475862">
    <property type="component" value="Unassembled WGS sequence"/>
</dbReference>
<dbReference type="SUPFAM" id="SSF56219">
    <property type="entry name" value="DNase I-like"/>
    <property type="match status" value="1"/>
</dbReference>
<dbReference type="AlphaFoldDB" id="A0A6G0SX13"/>
<keyword evidence="4" id="KW-1185">Reference proteome</keyword>
<name>A0A6G0SX13_APHGL</name>
<dbReference type="PANTHER" id="PTHR33273:SF4">
    <property type="entry name" value="ENDONUCLEASE_EXONUCLEASE_PHOSPHATASE DOMAIN-CONTAINING PROTEIN"/>
    <property type="match status" value="1"/>
</dbReference>
<reference evidence="3 4" key="1">
    <citation type="submission" date="2019-08" db="EMBL/GenBank/DDBJ databases">
        <title>The genome of the soybean aphid Biotype 1, its phylome, world population structure and adaptation to the North American continent.</title>
        <authorList>
            <person name="Giordano R."/>
            <person name="Donthu R.K."/>
            <person name="Hernandez A.G."/>
            <person name="Wright C.L."/>
            <person name="Zimin A.V."/>
        </authorList>
    </citation>
    <scope>NUCLEOTIDE SEQUENCE [LARGE SCALE GENOMIC DNA]</scope>
    <source>
        <tissue evidence="3">Whole aphids</tissue>
    </source>
</reference>
<dbReference type="GO" id="GO:0003824">
    <property type="term" value="F:catalytic activity"/>
    <property type="evidence" value="ECO:0007669"/>
    <property type="project" value="InterPro"/>
</dbReference>
<gene>
    <name evidence="3" type="ORF">AGLY_016970</name>
</gene>
<sequence length="877" mass="98024">MTLATTANYLDNGQRLAKLASDPTTSEIYKDDNATLGLRGGNNDDESMIYMDIDAENQSDSTNNPKRFKPGSPNGNNISAHAIENALNNVDTTLGNIRTYMADMVAATKIGKKWASGMVDFRMEVLVHTKKIAIEAVEIIGINKHRNYHPTYITQARTYSNVAEGLKDDGPEGPDPPPRTSDNKLSDYPPIGKPKSKSAKNSGTAYKNRINKAKKLPVKPTLRVKGTNDMDSLWKSIKLVLANPRVDSAKKLPSGDILVISTDSETVKAIKNISGEDSLEVLEEGNKKPKVKIKNIPSEYSAEFITNSIIEQNQHLKIESMSDVKPVFKCGPRNRDVVDWVLEVSPTIYNAVLNKRTFIGRCLALDHITKNCTNDLTCHHCAESGHESSTCQHKNENPVCSHCGDRNRTMSKECRIWAQRIRASLKIVQLNMARSIAVSDQLYHYCVKENVDVALVQEPYTRRGTLTGLDSGTIRTAKSNINEHHGIWAAIVVFNSSLDVLLKPHLTTIHTVTIGVSFPGQPLIDLVSSYFQYRKPTTSFVREITAFHPLMANRTIMCIDVNAFSHMWHNHRRNYKGQIVENMIRELNLIILNQPGNEHTFQGPRGRSNVDVTLASPSITNSIRDWRVLKGITASDHLMISFSVTEHIPELAQSPRTVYMDRKIDKIAFEEAVRHSLESLACDGTINGSAEHITNSLTSACERTLPKSDGNRKRRPPWWNAEVANSRRLLKQAHRAMLRLRSIESKQAFKKARNSHVNTIRKAKNSIWHKLAEEPVVSVNHWGKITKWLIKGKKEQSIPSVLRMQDGSYTKCMNDSISYMMSELIPTSESDPIIAHGHVENQLPPQITAEELTMVVKKQRNSAPGADGLSARIIKAA</sequence>
<protein>
    <recommendedName>
        <fullName evidence="2">Endonuclease/exonuclease/phosphatase domain-containing protein</fullName>
    </recommendedName>
</protein>
<dbReference type="EMBL" id="VYZN01000903">
    <property type="protein sequence ID" value="KAE9522635.1"/>
    <property type="molecule type" value="Genomic_DNA"/>
</dbReference>
<evidence type="ECO:0000259" key="2">
    <source>
        <dbReference type="Pfam" id="PF14529"/>
    </source>
</evidence>
<dbReference type="OrthoDB" id="6630759at2759"/>
<evidence type="ECO:0000313" key="4">
    <source>
        <dbReference type="Proteomes" id="UP000475862"/>
    </source>
</evidence>
<dbReference type="PANTHER" id="PTHR33273">
    <property type="entry name" value="DOMAIN-CONTAINING PROTEIN, PUTATIVE-RELATED"/>
    <property type="match status" value="1"/>
</dbReference>
<dbReference type="Gene3D" id="3.60.10.10">
    <property type="entry name" value="Endonuclease/exonuclease/phosphatase"/>
    <property type="match status" value="1"/>
</dbReference>
<feature type="region of interest" description="Disordered" evidence="1">
    <location>
        <begin position="55"/>
        <end position="74"/>
    </location>
</feature>
<accession>A0A6G0SX13</accession>
<dbReference type="InterPro" id="IPR036691">
    <property type="entry name" value="Endo/exonu/phosph_ase_sf"/>
</dbReference>
<comment type="caution">
    <text evidence="3">The sequence shown here is derived from an EMBL/GenBank/DDBJ whole genome shotgun (WGS) entry which is preliminary data.</text>
</comment>
<feature type="domain" description="Endonuclease/exonuclease/phosphatase" evidence="2">
    <location>
        <begin position="527"/>
        <end position="640"/>
    </location>
</feature>